<evidence type="ECO:0000313" key="4">
    <source>
        <dbReference type="Proteomes" id="UP001626536"/>
    </source>
</evidence>
<protein>
    <submittedName>
        <fullName evidence="3">Uncharacterized protein</fullName>
    </submittedName>
</protein>
<dbReference type="Proteomes" id="UP001626536">
    <property type="component" value="Chromosome"/>
</dbReference>
<feature type="chain" id="PRO_5045230391" evidence="2">
    <location>
        <begin position="22"/>
        <end position="80"/>
    </location>
</feature>
<accession>A0ABZ0HPK6</accession>
<organism evidence="3 4">
    <name type="scientific">Methylocapsa polymorpha</name>
    <dbReference type="NCBI Taxonomy" id="3080828"/>
    <lineage>
        <taxon>Bacteria</taxon>
        <taxon>Pseudomonadati</taxon>
        <taxon>Pseudomonadota</taxon>
        <taxon>Alphaproteobacteria</taxon>
        <taxon>Hyphomicrobiales</taxon>
        <taxon>Beijerinckiaceae</taxon>
        <taxon>Methylocapsa</taxon>
    </lineage>
</organism>
<evidence type="ECO:0000313" key="3">
    <source>
        <dbReference type="EMBL" id="WOJ88544.1"/>
    </source>
</evidence>
<sequence>MKILNIALISSTLLMSGAVAAKDYPHTKQPANADQYYGLYQNPSRAVAPPGAAFDRSGTRGRQGFGGSPFHPEGPGNVAD</sequence>
<proteinExistence type="predicted"/>
<evidence type="ECO:0000256" key="2">
    <source>
        <dbReference type="SAM" id="SignalP"/>
    </source>
</evidence>
<name>A0ABZ0HPK6_9HYPH</name>
<dbReference type="EMBL" id="CP136862">
    <property type="protein sequence ID" value="WOJ88544.1"/>
    <property type="molecule type" value="Genomic_DNA"/>
</dbReference>
<dbReference type="RefSeq" id="WP_407337981.1">
    <property type="nucleotide sequence ID" value="NZ_CP136862.1"/>
</dbReference>
<feature type="region of interest" description="Disordered" evidence="1">
    <location>
        <begin position="48"/>
        <end position="80"/>
    </location>
</feature>
<keyword evidence="4" id="KW-1185">Reference proteome</keyword>
<gene>
    <name evidence="3" type="ORF">RZS28_12010</name>
</gene>
<reference evidence="3 4" key="1">
    <citation type="submission" date="2023-10" db="EMBL/GenBank/DDBJ databases">
        <title>Novel methanotroph of the genus Methylocapsa from a subarctic wetland.</title>
        <authorList>
            <person name="Belova S.E."/>
            <person name="Oshkin I.Y."/>
            <person name="Miroshnikov K."/>
            <person name="Dedysh S.N."/>
        </authorList>
    </citation>
    <scope>NUCLEOTIDE SEQUENCE [LARGE SCALE GENOMIC DNA]</scope>
    <source>
        <strain evidence="3 4">RX1</strain>
    </source>
</reference>
<evidence type="ECO:0000256" key="1">
    <source>
        <dbReference type="SAM" id="MobiDB-lite"/>
    </source>
</evidence>
<feature type="signal peptide" evidence="2">
    <location>
        <begin position="1"/>
        <end position="21"/>
    </location>
</feature>
<keyword evidence="2" id="KW-0732">Signal</keyword>